<comment type="similarity">
    <text evidence="1 3">Belongs to the pseudouridine synthase RluA family.</text>
</comment>
<dbReference type="AlphaFoldDB" id="A0A1G2PCJ1"/>
<reference evidence="5 6" key="1">
    <citation type="journal article" date="2016" name="Nat. Commun.">
        <title>Thousands of microbial genomes shed light on interconnected biogeochemical processes in an aquifer system.</title>
        <authorList>
            <person name="Anantharaman K."/>
            <person name="Brown C.T."/>
            <person name="Hug L.A."/>
            <person name="Sharon I."/>
            <person name="Castelle C.J."/>
            <person name="Probst A.J."/>
            <person name="Thomas B.C."/>
            <person name="Singh A."/>
            <person name="Wilkins M.J."/>
            <person name="Karaoz U."/>
            <person name="Brodie E.L."/>
            <person name="Williams K.H."/>
            <person name="Hubbard S.S."/>
            <person name="Banfield J.F."/>
        </authorList>
    </citation>
    <scope>NUCLEOTIDE SEQUENCE [LARGE SCALE GENOMIC DNA]</scope>
</reference>
<name>A0A1G2PCJ1_9BACT</name>
<dbReference type="Gene3D" id="3.30.2350.10">
    <property type="entry name" value="Pseudouridine synthase"/>
    <property type="match status" value="1"/>
</dbReference>
<dbReference type="EMBL" id="MHSQ01000037">
    <property type="protein sequence ID" value="OHA46035.1"/>
    <property type="molecule type" value="Genomic_DNA"/>
</dbReference>
<dbReference type="GO" id="GO:0009982">
    <property type="term" value="F:pseudouridine synthase activity"/>
    <property type="evidence" value="ECO:0007669"/>
    <property type="project" value="InterPro"/>
</dbReference>
<dbReference type="InterPro" id="IPR050188">
    <property type="entry name" value="RluA_PseudoU_synthase"/>
</dbReference>
<dbReference type="InterPro" id="IPR020103">
    <property type="entry name" value="PsdUridine_synth_cat_dom_sf"/>
</dbReference>
<dbReference type="InterPro" id="IPR006224">
    <property type="entry name" value="PsdUridine_synth_RluA-like_CS"/>
</dbReference>
<sequence length="247" mass="28162">MNMEILYEDKNLLAVNKPSGLVIHPDGRTQEPALTDWLKEKYPETEKVGEPLKIGTGEVIKRWGIVHRIDRETSGVVLIAKNQKTYDFLKKQFLKREIEKFYHAIVYGDVRYDEGIINLPIGRNKSDFRKRATGKAVRGETKEAITHYKTLARKQKISFVEANPQTGRTHQLRVHFADQRHGIIGDKLYGVAKKSPVSIGRLALHAYAIEFELPPPTLEGIRAGEGKMIKIIAPYPPDFQQAVDFFK</sequence>
<proteinExistence type="inferred from homology"/>
<evidence type="ECO:0000313" key="6">
    <source>
        <dbReference type="Proteomes" id="UP000176965"/>
    </source>
</evidence>
<dbReference type="EC" id="5.4.99.-" evidence="3"/>
<dbReference type="STRING" id="1802338.A2541_00710"/>
<comment type="function">
    <text evidence="3">Responsible for synthesis of pseudouridine from uracil.</text>
</comment>
<feature type="domain" description="Pseudouridine synthase RsuA/RluA-like" evidence="4">
    <location>
        <begin position="11"/>
        <end position="177"/>
    </location>
</feature>
<dbReference type="GO" id="GO:0000455">
    <property type="term" value="P:enzyme-directed rRNA pseudouridine synthesis"/>
    <property type="evidence" value="ECO:0007669"/>
    <property type="project" value="TreeGrafter"/>
</dbReference>
<keyword evidence="3" id="KW-0413">Isomerase</keyword>
<dbReference type="Pfam" id="PF00849">
    <property type="entry name" value="PseudoU_synth_2"/>
    <property type="match status" value="1"/>
</dbReference>
<dbReference type="PANTHER" id="PTHR21600">
    <property type="entry name" value="MITOCHONDRIAL RNA PSEUDOURIDINE SYNTHASE"/>
    <property type="match status" value="1"/>
</dbReference>
<comment type="caution">
    <text evidence="5">The sequence shown here is derived from an EMBL/GenBank/DDBJ whole genome shotgun (WGS) entry which is preliminary data.</text>
</comment>
<gene>
    <name evidence="5" type="ORF">A2541_00710</name>
</gene>
<protein>
    <recommendedName>
        <fullName evidence="3">Pseudouridine synthase</fullName>
        <ecNumber evidence="3">5.4.99.-</ecNumber>
    </recommendedName>
</protein>
<dbReference type="Proteomes" id="UP000176965">
    <property type="component" value="Unassembled WGS sequence"/>
</dbReference>
<dbReference type="CDD" id="cd02869">
    <property type="entry name" value="PseudoU_synth_RluA_like"/>
    <property type="match status" value="1"/>
</dbReference>
<evidence type="ECO:0000256" key="1">
    <source>
        <dbReference type="ARBA" id="ARBA00010876"/>
    </source>
</evidence>
<comment type="catalytic activity">
    <reaction evidence="3">
        <text>a uridine in RNA = a pseudouridine in RNA</text>
        <dbReference type="Rhea" id="RHEA:48348"/>
        <dbReference type="Rhea" id="RHEA-COMP:12068"/>
        <dbReference type="Rhea" id="RHEA-COMP:12069"/>
        <dbReference type="ChEBI" id="CHEBI:65314"/>
        <dbReference type="ChEBI" id="CHEBI:65315"/>
    </reaction>
</comment>
<evidence type="ECO:0000313" key="5">
    <source>
        <dbReference type="EMBL" id="OHA46035.1"/>
    </source>
</evidence>
<dbReference type="InterPro" id="IPR006225">
    <property type="entry name" value="PsdUridine_synth_RluC/D"/>
</dbReference>
<dbReference type="GO" id="GO:0003723">
    <property type="term" value="F:RNA binding"/>
    <property type="evidence" value="ECO:0007669"/>
    <property type="project" value="InterPro"/>
</dbReference>
<dbReference type="NCBIfam" id="TIGR00005">
    <property type="entry name" value="rluA_subfam"/>
    <property type="match status" value="1"/>
</dbReference>
<dbReference type="GO" id="GO:0140098">
    <property type="term" value="F:catalytic activity, acting on RNA"/>
    <property type="evidence" value="ECO:0007669"/>
    <property type="project" value="UniProtKB-ARBA"/>
</dbReference>
<feature type="active site" evidence="2">
    <location>
        <position position="70"/>
    </location>
</feature>
<accession>A0A1G2PCJ1</accession>
<evidence type="ECO:0000259" key="4">
    <source>
        <dbReference type="Pfam" id="PF00849"/>
    </source>
</evidence>
<evidence type="ECO:0000256" key="2">
    <source>
        <dbReference type="PIRSR" id="PIRSR606225-1"/>
    </source>
</evidence>
<evidence type="ECO:0000256" key="3">
    <source>
        <dbReference type="RuleBase" id="RU362028"/>
    </source>
</evidence>
<dbReference type="PROSITE" id="PS01129">
    <property type="entry name" value="PSI_RLU"/>
    <property type="match status" value="1"/>
</dbReference>
<dbReference type="InterPro" id="IPR006145">
    <property type="entry name" value="PsdUridine_synth_RsuA/RluA"/>
</dbReference>
<organism evidence="5 6">
    <name type="scientific">Candidatus Taylorbacteria bacterium RIFOXYD2_FULL_36_9</name>
    <dbReference type="NCBI Taxonomy" id="1802338"/>
    <lineage>
        <taxon>Bacteria</taxon>
        <taxon>Candidatus Tayloriibacteriota</taxon>
    </lineage>
</organism>
<dbReference type="SUPFAM" id="SSF55120">
    <property type="entry name" value="Pseudouridine synthase"/>
    <property type="match status" value="1"/>
</dbReference>
<dbReference type="PANTHER" id="PTHR21600:SF87">
    <property type="entry name" value="RNA PSEUDOURIDYLATE SYNTHASE DOMAIN-CONTAINING PROTEIN 1"/>
    <property type="match status" value="1"/>
</dbReference>